<dbReference type="AlphaFoldDB" id="A0A0F8YEY0"/>
<dbReference type="SUPFAM" id="SSF53335">
    <property type="entry name" value="S-adenosyl-L-methionine-dependent methyltransferases"/>
    <property type="match status" value="1"/>
</dbReference>
<name>A0A0F8YEY0_9ZZZZ</name>
<dbReference type="InterPro" id="IPR013216">
    <property type="entry name" value="Methyltransf_11"/>
</dbReference>
<gene>
    <name evidence="2" type="ORF">LCGC14_2828030</name>
</gene>
<dbReference type="Gene3D" id="3.90.550.10">
    <property type="entry name" value="Spore Coat Polysaccharide Biosynthesis Protein SpsA, Chain A"/>
    <property type="match status" value="1"/>
</dbReference>
<accession>A0A0F8YEY0</accession>
<dbReference type="InterPro" id="IPR029044">
    <property type="entry name" value="Nucleotide-diphossugar_trans"/>
</dbReference>
<dbReference type="Pfam" id="PF08241">
    <property type="entry name" value="Methyltransf_11"/>
    <property type="match status" value="1"/>
</dbReference>
<feature type="domain" description="Methyltransferase type 11" evidence="1">
    <location>
        <begin position="13"/>
        <end position="79"/>
    </location>
</feature>
<comment type="caution">
    <text evidence="2">The sequence shown here is derived from an EMBL/GenBank/DDBJ whole genome shotgun (WGS) entry which is preliminary data.</text>
</comment>
<evidence type="ECO:0000259" key="1">
    <source>
        <dbReference type="Pfam" id="PF08241"/>
    </source>
</evidence>
<evidence type="ECO:0000313" key="2">
    <source>
        <dbReference type="EMBL" id="KKK79983.1"/>
    </source>
</evidence>
<dbReference type="SUPFAM" id="SSF53448">
    <property type="entry name" value="Nucleotide-diphospho-sugar transferases"/>
    <property type="match status" value="1"/>
</dbReference>
<organism evidence="2">
    <name type="scientific">marine sediment metagenome</name>
    <dbReference type="NCBI Taxonomy" id="412755"/>
    <lineage>
        <taxon>unclassified sequences</taxon>
        <taxon>metagenomes</taxon>
        <taxon>ecological metagenomes</taxon>
    </lineage>
</organism>
<reference evidence="2" key="1">
    <citation type="journal article" date="2015" name="Nature">
        <title>Complex archaea that bridge the gap between prokaryotes and eukaryotes.</title>
        <authorList>
            <person name="Spang A."/>
            <person name="Saw J.H."/>
            <person name="Jorgensen S.L."/>
            <person name="Zaremba-Niedzwiedzka K."/>
            <person name="Martijn J."/>
            <person name="Lind A.E."/>
            <person name="van Eijk R."/>
            <person name="Schleper C."/>
            <person name="Guy L."/>
            <person name="Ettema T.J."/>
        </authorList>
    </citation>
    <scope>NUCLEOTIDE SEQUENCE</scope>
</reference>
<dbReference type="InterPro" id="IPR029063">
    <property type="entry name" value="SAM-dependent_MTases_sf"/>
</dbReference>
<dbReference type="GO" id="GO:0008757">
    <property type="term" value="F:S-adenosylmethionine-dependent methyltransferase activity"/>
    <property type="evidence" value="ECO:0007669"/>
    <property type="project" value="InterPro"/>
</dbReference>
<feature type="non-terminal residue" evidence="2">
    <location>
        <position position="1"/>
    </location>
</feature>
<dbReference type="EMBL" id="LAZR01053785">
    <property type="protein sequence ID" value="KKK79983.1"/>
    <property type="molecule type" value="Genomic_DNA"/>
</dbReference>
<proteinExistence type="predicted"/>
<dbReference type="Gene3D" id="3.40.50.150">
    <property type="entry name" value="Vaccinia Virus protein VP39"/>
    <property type="match status" value="1"/>
</dbReference>
<protein>
    <recommendedName>
        <fullName evidence="1">Methyltransferase type 11 domain-containing protein</fullName>
    </recommendedName>
</protein>
<sequence length="370" mass="42779">PCSLFKEIKARRPELELTGIDFSRTAAAKGRKEGFEVIRKSVPPLPFGDNEFDIVIGNGIIEHVKQDWYLFEEMQRVGKHIILVVPENEPFDHPMMESGEHRHIYRHDDFSDFKTKKMYDMFPRILVYSPNLVKEQNSKKVYLAFSAYAGFTEGWVTSMITMFMSVTNPILATPKEGEQFEFKLPAYAESLPSVYLYYATCNLNKTKDALANGLLATDCDYMMITDVDLRFPVDGIHQLVLDDKDIVAGFYIKKSQGARPTMGHHVMGKGIHLADDYPDNALFDNYEGNKLVIPTGFTLIKRDVIIAMRYPRFDYIQLYNMRIGTDWSFCLRATEMGFGVWCDSRIKLMHMGDYGYKAESYFEKQKERRK</sequence>